<keyword evidence="2" id="KW-1185">Reference proteome</keyword>
<organism evidence="1 2">
    <name type="scientific">Aspergillus pseudoustus</name>
    <dbReference type="NCBI Taxonomy" id="1810923"/>
    <lineage>
        <taxon>Eukaryota</taxon>
        <taxon>Fungi</taxon>
        <taxon>Dikarya</taxon>
        <taxon>Ascomycota</taxon>
        <taxon>Pezizomycotina</taxon>
        <taxon>Eurotiomycetes</taxon>
        <taxon>Eurotiomycetidae</taxon>
        <taxon>Eurotiales</taxon>
        <taxon>Aspergillaceae</taxon>
        <taxon>Aspergillus</taxon>
        <taxon>Aspergillus subgen. Nidulantes</taxon>
    </lineage>
</organism>
<accession>A0ABR4KDY3</accession>
<gene>
    <name evidence="1" type="ORF">BJY01DRAFT_210444</name>
</gene>
<sequence>MTDPFSVAVSVAGILSLGLEICKGIVKYGDAWRGSDTEIATLTLKAEQLSHTLGHLKKSAR</sequence>
<reference evidence="1 2" key="1">
    <citation type="submission" date="2024-07" db="EMBL/GenBank/DDBJ databases">
        <title>Section-level genome sequencing and comparative genomics of Aspergillus sections Usti and Cavernicolus.</title>
        <authorList>
            <consortium name="Lawrence Berkeley National Laboratory"/>
            <person name="Nybo J.L."/>
            <person name="Vesth T.C."/>
            <person name="Theobald S."/>
            <person name="Frisvad J.C."/>
            <person name="Larsen T.O."/>
            <person name="Kjaerboelling I."/>
            <person name="Rothschild-Mancinelli K."/>
            <person name="Lyhne E.K."/>
            <person name="Kogle M.E."/>
            <person name="Barry K."/>
            <person name="Clum A."/>
            <person name="Na H."/>
            <person name="Ledsgaard L."/>
            <person name="Lin J."/>
            <person name="Lipzen A."/>
            <person name="Kuo A."/>
            <person name="Riley R."/>
            <person name="Mondo S."/>
            <person name="Labutti K."/>
            <person name="Haridas S."/>
            <person name="Pangalinan J."/>
            <person name="Salamov A.A."/>
            <person name="Simmons B.A."/>
            <person name="Magnuson J.K."/>
            <person name="Chen J."/>
            <person name="Drula E."/>
            <person name="Henrissat B."/>
            <person name="Wiebenga A."/>
            <person name="Lubbers R.J."/>
            <person name="Gomes A.C."/>
            <person name="Makela M.R."/>
            <person name="Stajich J."/>
            <person name="Grigoriev I.V."/>
            <person name="Mortensen U.H."/>
            <person name="De Vries R.P."/>
            <person name="Baker S.E."/>
            <person name="Andersen M.R."/>
        </authorList>
    </citation>
    <scope>NUCLEOTIDE SEQUENCE [LARGE SCALE GENOMIC DNA]</scope>
    <source>
        <strain evidence="1 2">CBS 123904</strain>
    </source>
</reference>
<protein>
    <recommendedName>
        <fullName evidence="3">Fungal N-terminal domain-containing protein</fullName>
    </recommendedName>
</protein>
<evidence type="ECO:0000313" key="2">
    <source>
        <dbReference type="Proteomes" id="UP001610446"/>
    </source>
</evidence>
<name>A0ABR4KDY3_9EURO</name>
<proteinExistence type="predicted"/>
<evidence type="ECO:0008006" key="3">
    <source>
        <dbReference type="Google" id="ProtNLM"/>
    </source>
</evidence>
<comment type="caution">
    <text evidence="1">The sequence shown here is derived from an EMBL/GenBank/DDBJ whole genome shotgun (WGS) entry which is preliminary data.</text>
</comment>
<evidence type="ECO:0000313" key="1">
    <source>
        <dbReference type="EMBL" id="KAL2849522.1"/>
    </source>
</evidence>
<dbReference type="EMBL" id="JBFXLU010000042">
    <property type="protein sequence ID" value="KAL2849522.1"/>
    <property type="molecule type" value="Genomic_DNA"/>
</dbReference>
<dbReference type="Proteomes" id="UP001610446">
    <property type="component" value="Unassembled WGS sequence"/>
</dbReference>